<comment type="function">
    <text evidence="10">Catalyzes the reversible formation of acyl-phosphate (acyl-PO(4)) from acyl-[acyl-carrier-protein] (acyl-ACP). This enzyme utilizes acyl-ACP as fatty acyl donor, but not acyl-CoA.</text>
</comment>
<organism evidence="11 12">
    <name type="scientific">Ruminobacter amylophilus</name>
    <dbReference type="NCBI Taxonomy" id="867"/>
    <lineage>
        <taxon>Bacteria</taxon>
        <taxon>Pseudomonadati</taxon>
        <taxon>Pseudomonadota</taxon>
        <taxon>Gammaproteobacteria</taxon>
        <taxon>Aeromonadales</taxon>
        <taxon>Succinivibrionaceae</taxon>
        <taxon>Ruminobacter</taxon>
    </lineage>
</organism>
<dbReference type="PIRSF" id="PIRSF002465">
    <property type="entry name" value="Phsphlp_syn_PlsX"/>
    <property type="match status" value="1"/>
</dbReference>
<dbReference type="AlphaFoldDB" id="A0A662ZHM7"/>
<evidence type="ECO:0000256" key="9">
    <source>
        <dbReference type="ARBA" id="ARBA00046608"/>
    </source>
</evidence>
<comment type="similarity">
    <text evidence="10">Belongs to the PlsX family.</text>
</comment>
<dbReference type="NCBIfam" id="TIGR00182">
    <property type="entry name" value="plsX"/>
    <property type="match status" value="1"/>
</dbReference>
<evidence type="ECO:0000256" key="8">
    <source>
        <dbReference type="ARBA" id="ARBA00024069"/>
    </source>
</evidence>
<comment type="subunit">
    <text evidence="9 10">Homodimer. Probably interacts with PlsY.</text>
</comment>
<gene>
    <name evidence="10" type="primary">plsX</name>
    <name evidence="11" type="ORF">SAMN02910344_01047</name>
</gene>
<dbReference type="Gene3D" id="3.40.718.10">
    <property type="entry name" value="Isopropylmalate Dehydrogenase"/>
    <property type="match status" value="1"/>
</dbReference>
<evidence type="ECO:0000256" key="1">
    <source>
        <dbReference type="ARBA" id="ARBA00001232"/>
    </source>
</evidence>
<keyword evidence="3 10" id="KW-0444">Lipid biosynthesis</keyword>
<keyword evidence="7 10" id="KW-1208">Phospholipid metabolism</keyword>
<accession>A0A662ZHM7</accession>
<evidence type="ECO:0000256" key="6">
    <source>
        <dbReference type="ARBA" id="ARBA00023209"/>
    </source>
</evidence>
<dbReference type="GO" id="GO:0008654">
    <property type="term" value="P:phospholipid biosynthetic process"/>
    <property type="evidence" value="ECO:0007669"/>
    <property type="project" value="UniProtKB-KW"/>
</dbReference>
<dbReference type="PANTHER" id="PTHR30100">
    <property type="entry name" value="FATTY ACID/PHOSPHOLIPID SYNTHESIS PROTEIN PLSX"/>
    <property type="match status" value="1"/>
</dbReference>
<keyword evidence="11" id="KW-0012">Acyltransferase</keyword>
<keyword evidence="12" id="KW-1185">Reference proteome</keyword>
<protein>
    <recommendedName>
        <fullName evidence="8 10">Phosphate acyltransferase</fullName>
        <ecNumber evidence="8 10">2.3.1.274</ecNumber>
    </recommendedName>
    <alternativeName>
        <fullName evidence="10">Acyl-ACP phosphotransacylase</fullName>
    </alternativeName>
    <alternativeName>
        <fullName evidence="10">Acyl-[acyl-carrier-protein]--phosphate acyltransferase</fullName>
    </alternativeName>
    <alternativeName>
        <fullName evidence="10">Phosphate-acyl-ACP acyltransferase</fullName>
    </alternativeName>
</protein>
<evidence type="ECO:0000256" key="10">
    <source>
        <dbReference type="HAMAP-Rule" id="MF_00019"/>
    </source>
</evidence>
<dbReference type="RefSeq" id="WP_143066456.1">
    <property type="nucleotide sequence ID" value="NZ_FOXF01000014.1"/>
</dbReference>
<evidence type="ECO:0000313" key="11">
    <source>
        <dbReference type="EMBL" id="SFP30989.1"/>
    </source>
</evidence>
<keyword evidence="5 10" id="KW-0443">Lipid metabolism</keyword>
<keyword evidence="6 10" id="KW-0594">Phospholipid biosynthesis</keyword>
<evidence type="ECO:0000256" key="4">
    <source>
        <dbReference type="ARBA" id="ARBA00022679"/>
    </source>
</evidence>
<name>A0A662ZHM7_9GAMM</name>
<keyword evidence="2 10" id="KW-0963">Cytoplasm</keyword>
<evidence type="ECO:0000313" key="12">
    <source>
        <dbReference type="Proteomes" id="UP000243745"/>
    </source>
</evidence>
<dbReference type="GO" id="GO:0005737">
    <property type="term" value="C:cytoplasm"/>
    <property type="evidence" value="ECO:0007669"/>
    <property type="project" value="UniProtKB-SubCell"/>
</dbReference>
<dbReference type="SUPFAM" id="SSF53659">
    <property type="entry name" value="Isocitrate/Isopropylmalate dehydrogenase-like"/>
    <property type="match status" value="1"/>
</dbReference>
<evidence type="ECO:0000256" key="2">
    <source>
        <dbReference type="ARBA" id="ARBA00022490"/>
    </source>
</evidence>
<comment type="subcellular location">
    <subcellularLocation>
        <location evidence="10">Cytoplasm</location>
    </subcellularLocation>
    <text evidence="10">Associated with the membrane possibly through PlsY.</text>
</comment>
<dbReference type="GO" id="GO:0006633">
    <property type="term" value="P:fatty acid biosynthetic process"/>
    <property type="evidence" value="ECO:0007669"/>
    <property type="project" value="UniProtKB-UniRule"/>
</dbReference>
<dbReference type="GO" id="GO:0043811">
    <property type="term" value="F:phosphate:acyl-[acyl carrier protein] acyltransferase activity"/>
    <property type="evidence" value="ECO:0007669"/>
    <property type="project" value="UniProtKB-UniRule"/>
</dbReference>
<reference evidence="11 12" key="1">
    <citation type="submission" date="2016-10" db="EMBL/GenBank/DDBJ databases">
        <authorList>
            <person name="Varghese N."/>
            <person name="Submissions S."/>
        </authorList>
    </citation>
    <scope>NUCLEOTIDE SEQUENCE [LARGE SCALE GENOMIC DNA]</scope>
    <source>
        <strain evidence="11 12">DSM 1361</strain>
    </source>
</reference>
<proteinExistence type="inferred from homology"/>
<dbReference type="UniPathway" id="UPA00085"/>
<evidence type="ECO:0000256" key="3">
    <source>
        <dbReference type="ARBA" id="ARBA00022516"/>
    </source>
</evidence>
<dbReference type="OrthoDB" id="9806408at2"/>
<dbReference type="InterPro" id="IPR003664">
    <property type="entry name" value="FA_synthesis"/>
</dbReference>
<dbReference type="EC" id="2.3.1.274" evidence="8 10"/>
<keyword evidence="4 10" id="KW-0808">Transferase</keyword>
<dbReference type="HAMAP" id="MF_00019">
    <property type="entry name" value="PlsX"/>
    <property type="match status" value="1"/>
</dbReference>
<sequence>MEGITVALDLMGGDFGPRVSVPAIKQALAFYSDLNVLAFGKEDLVLDLFRKEKLTGNSRVELINTADAVEGNENPIHALRHKRQSSMWAAIEAVSTKKAMAAVSAGNTGAMVAIANHLLGNIPGIHRSALVKVLPTLNKKGTVFLDLGANLYCDQDTLFQFALMGSILASDYLNIENPRVAVLNVGREAIKGTDVIQGASALLSQCKNLNYIGFVEGNDIFGSAADVIVTDGFSGNIALKTAEGLYRVIEQRLYGFSVLHKLLKPIKYLLKKRITDMQPDEFNGSSLLGLNGVVVKSHGAADCNALVSAIAQARSESINQVPKHIADCLVKLKGA</sequence>
<dbReference type="PANTHER" id="PTHR30100:SF1">
    <property type="entry name" value="PHOSPHATE ACYLTRANSFERASE"/>
    <property type="match status" value="1"/>
</dbReference>
<dbReference type="Proteomes" id="UP000243745">
    <property type="component" value="Unassembled WGS sequence"/>
</dbReference>
<evidence type="ECO:0000256" key="7">
    <source>
        <dbReference type="ARBA" id="ARBA00023264"/>
    </source>
</evidence>
<dbReference type="InterPro" id="IPR012281">
    <property type="entry name" value="Phospholipid_synth_PlsX-like"/>
</dbReference>
<evidence type="ECO:0000256" key="5">
    <source>
        <dbReference type="ARBA" id="ARBA00023098"/>
    </source>
</evidence>
<comment type="pathway">
    <text evidence="10">Lipid metabolism; phospholipid metabolism.</text>
</comment>
<dbReference type="EMBL" id="FOXF01000014">
    <property type="protein sequence ID" value="SFP30989.1"/>
    <property type="molecule type" value="Genomic_DNA"/>
</dbReference>
<comment type="catalytic activity">
    <reaction evidence="1 10">
        <text>a fatty acyl-[ACP] + phosphate = an acyl phosphate + holo-[ACP]</text>
        <dbReference type="Rhea" id="RHEA:42292"/>
        <dbReference type="Rhea" id="RHEA-COMP:9685"/>
        <dbReference type="Rhea" id="RHEA-COMP:14125"/>
        <dbReference type="ChEBI" id="CHEBI:43474"/>
        <dbReference type="ChEBI" id="CHEBI:59918"/>
        <dbReference type="ChEBI" id="CHEBI:64479"/>
        <dbReference type="ChEBI" id="CHEBI:138651"/>
        <dbReference type="EC" id="2.3.1.274"/>
    </reaction>
</comment>
<dbReference type="Pfam" id="PF02504">
    <property type="entry name" value="FA_synthesis"/>
    <property type="match status" value="1"/>
</dbReference>